<proteinExistence type="inferred from homology"/>
<dbReference type="OrthoDB" id="7665616at2759"/>
<keyword evidence="4 6" id="KW-0732">Signal</keyword>
<keyword evidence="7" id="KW-1185">Reference proteome</keyword>
<evidence type="ECO:0000256" key="5">
    <source>
        <dbReference type="ARBA" id="ARBA00023157"/>
    </source>
</evidence>
<reference evidence="7" key="1">
    <citation type="submission" date="2025-05" db="UniProtKB">
        <authorList>
            <consortium name="RefSeq"/>
        </authorList>
    </citation>
    <scope>NUCLEOTIDE SEQUENCE [LARGE SCALE GENOMIC DNA]</scope>
    <source>
        <strain evidence="7">14028-0561.14</strain>
    </source>
</reference>
<evidence type="ECO:0000313" key="8">
    <source>
        <dbReference type="RefSeq" id="XP_017032876.1"/>
    </source>
</evidence>
<evidence type="ECO:0000256" key="3">
    <source>
        <dbReference type="ARBA" id="ARBA00022525"/>
    </source>
</evidence>
<evidence type="ECO:0000256" key="4">
    <source>
        <dbReference type="ARBA" id="ARBA00022729"/>
    </source>
</evidence>
<name>A0A6P4JBG4_DROKI</name>
<dbReference type="InterPro" id="IPR036728">
    <property type="entry name" value="PBP_GOBP_sf"/>
</dbReference>
<dbReference type="InterPro" id="IPR006170">
    <property type="entry name" value="PBP/GOBP"/>
</dbReference>
<comment type="similarity">
    <text evidence="2">Belongs to the PBP/GOBP family.</text>
</comment>
<dbReference type="RefSeq" id="XP_017032876.1">
    <property type="nucleotide sequence ID" value="XM_017177387.2"/>
</dbReference>
<dbReference type="SUPFAM" id="SSF47565">
    <property type="entry name" value="Insect pheromone/odorant-binding proteins"/>
    <property type="match status" value="1"/>
</dbReference>
<dbReference type="CDD" id="cd23992">
    <property type="entry name" value="PBP_GOBP"/>
    <property type="match status" value="1"/>
</dbReference>
<evidence type="ECO:0000313" key="7">
    <source>
        <dbReference type="Proteomes" id="UP001652661"/>
    </source>
</evidence>
<reference evidence="8" key="2">
    <citation type="submission" date="2025-08" db="UniProtKB">
        <authorList>
            <consortium name="RefSeq"/>
        </authorList>
    </citation>
    <scope>IDENTIFICATION</scope>
    <source>
        <strain evidence="8">14028-0561.14</strain>
        <tissue evidence="8">Whole fly</tissue>
    </source>
</reference>
<dbReference type="Gene3D" id="1.10.238.20">
    <property type="entry name" value="Pheromone/general odorant binding protein domain"/>
    <property type="match status" value="1"/>
</dbReference>
<feature type="chain" id="PRO_5027887197" evidence="6">
    <location>
        <begin position="23"/>
        <end position="138"/>
    </location>
</feature>
<comment type="subcellular location">
    <subcellularLocation>
        <location evidence="1">Secreted</location>
    </subcellularLocation>
</comment>
<dbReference type="PANTHER" id="PTHR11857">
    <property type="entry name" value="ODORANT BINDING PROTEIN-RELATED"/>
    <property type="match status" value="1"/>
</dbReference>
<dbReference type="PANTHER" id="PTHR11857:SF43">
    <property type="entry name" value="GEO07291P1-RELATED"/>
    <property type="match status" value="1"/>
</dbReference>
<dbReference type="GO" id="GO:0007608">
    <property type="term" value="P:sensory perception of smell"/>
    <property type="evidence" value="ECO:0007669"/>
    <property type="project" value="TreeGrafter"/>
</dbReference>
<feature type="signal peptide" evidence="6">
    <location>
        <begin position="1"/>
        <end position="22"/>
    </location>
</feature>
<keyword evidence="5" id="KW-1015">Disulfide bond</keyword>
<gene>
    <name evidence="8" type="primary">Obp56b</name>
</gene>
<organism evidence="7 8">
    <name type="scientific">Drosophila kikkawai</name>
    <name type="common">Fruit fly</name>
    <dbReference type="NCBI Taxonomy" id="30033"/>
    <lineage>
        <taxon>Eukaryota</taxon>
        <taxon>Metazoa</taxon>
        <taxon>Ecdysozoa</taxon>
        <taxon>Arthropoda</taxon>
        <taxon>Hexapoda</taxon>
        <taxon>Insecta</taxon>
        <taxon>Pterygota</taxon>
        <taxon>Neoptera</taxon>
        <taxon>Endopterygota</taxon>
        <taxon>Diptera</taxon>
        <taxon>Brachycera</taxon>
        <taxon>Muscomorpha</taxon>
        <taxon>Ephydroidea</taxon>
        <taxon>Drosophilidae</taxon>
        <taxon>Drosophila</taxon>
        <taxon>Sophophora</taxon>
    </lineage>
</organism>
<dbReference type="SMART" id="SM00708">
    <property type="entry name" value="PhBP"/>
    <property type="match status" value="1"/>
</dbReference>
<protein>
    <submittedName>
        <fullName evidence="8">General odorant-binding protein 56a</fullName>
    </submittedName>
</protein>
<evidence type="ECO:0000256" key="6">
    <source>
        <dbReference type="SAM" id="SignalP"/>
    </source>
</evidence>
<accession>A0A6P4JBG4</accession>
<dbReference type="AlphaFoldDB" id="A0A6P4JBG4"/>
<keyword evidence="3" id="KW-0964">Secreted</keyword>
<evidence type="ECO:0000256" key="2">
    <source>
        <dbReference type="ARBA" id="ARBA00008098"/>
    </source>
</evidence>
<sequence length="138" mass="14919">MKVIGLIVVVFVIFAFSELAAGQTAAELAAYKQMQQACIKELNIAANDANLLTTDKEVANPSEAVKCYHSCVYKKLGLIGDDNKPNNDKILKFAQIRFSSLTADKLKALLTSCGATKAATTCDFVFNFEKCVVKGFNG</sequence>
<evidence type="ECO:0000256" key="1">
    <source>
        <dbReference type="ARBA" id="ARBA00004613"/>
    </source>
</evidence>
<dbReference type="GO" id="GO:0005615">
    <property type="term" value="C:extracellular space"/>
    <property type="evidence" value="ECO:0007669"/>
    <property type="project" value="TreeGrafter"/>
</dbReference>
<dbReference type="Proteomes" id="UP001652661">
    <property type="component" value="Chromosome 2R"/>
</dbReference>
<dbReference type="Pfam" id="PF01395">
    <property type="entry name" value="PBP_GOBP"/>
    <property type="match status" value="1"/>
</dbReference>
<dbReference type="GO" id="GO:0005549">
    <property type="term" value="F:odorant binding"/>
    <property type="evidence" value="ECO:0007669"/>
    <property type="project" value="InterPro"/>
</dbReference>